<reference evidence="4" key="2">
    <citation type="submission" date="2020-08" db="EMBL/GenBank/DDBJ databases">
        <authorList>
            <person name="Chen M."/>
            <person name="Teng W."/>
            <person name="Zhao L."/>
            <person name="Hu C."/>
            <person name="Zhou Y."/>
            <person name="Han B."/>
            <person name="Song L."/>
            <person name="Shu W."/>
        </authorList>
    </citation>
    <scope>NUCLEOTIDE SEQUENCE</scope>
    <source>
        <strain evidence="4">FACHB-1277</strain>
    </source>
</reference>
<dbReference type="GO" id="GO:0031411">
    <property type="term" value="C:gas vesicle"/>
    <property type="evidence" value="ECO:0007669"/>
    <property type="project" value="UniProtKB-SubCell"/>
</dbReference>
<name>A0A926Z838_9CYAN</name>
<keyword evidence="5" id="KW-1185">Reference proteome</keyword>
<dbReference type="RefSeq" id="WP_190352691.1">
    <property type="nucleotide sequence ID" value="NZ_JACJPY010000094.1"/>
</dbReference>
<comment type="caution">
    <text evidence="4">The sequence shown here is derived from an EMBL/GenBank/DDBJ whole genome shotgun (WGS) entry which is preliminary data.</text>
</comment>
<organism evidence="4 5">
    <name type="scientific">Pseudanabaena cinerea FACHB-1277</name>
    <dbReference type="NCBI Taxonomy" id="2949581"/>
    <lineage>
        <taxon>Bacteria</taxon>
        <taxon>Bacillati</taxon>
        <taxon>Cyanobacteriota</taxon>
        <taxon>Cyanophyceae</taxon>
        <taxon>Pseudanabaenales</taxon>
        <taxon>Pseudanabaenaceae</taxon>
        <taxon>Pseudanabaena</taxon>
        <taxon>Pseudanabaena cinerea</taxon>
    </lineage>
</organism>
<gene>
    <name evidence="4" type="ORF">H6F44_19490</name>
</gene>
<dbReference type="PANTHER" id="PTHR36852:SF1">
    <property type="entry name" value="PROTEIN GVPL 2"/>
    <property type="match status" value="1"/>
</dbReference>
<evidence type="ECO:0000256" key="3">
    <source>
        <dbReference type="ARBA" id="ARBA00035643"/>
    </source>
</evidence>
<dbReference type="AlphaFoldDB" id="A0A926Z838"/>
<dbReference type="InterPro" id="IPR009430">
    <property type="entry name" value="GvpL/GvpF"/>
</dbReference>
<comment type="subcellular location">
    <subcellularLocation>
        <location evidence="2">Gas vesicle</location>
    </subcellularLocation>
</comment>
<accession>A0A926Z838</accession>
<evidence type="ECO:0000313" key="5">
    <source>
        <dbReference type="Proteomes" id="UP000631421"/>
    </source>
</evidence>
<reference evidence="4" key="1">
    <citation type="journal article" date="2015" name="ISME J.">
        <title>Draft Genome Sequence of Streptomyces incarnatus NRRL8089, which Produces the Nucleoside Antibiotic Sinefungin.</title>
        <authorList>
            <person name="Oshima K."/>
            <person name="Hattori M."/>
            <person name="Shimizu H."/>
            <person name="Fukuda K."/>
            <person name="Nemoto M."/>
            <person name="Inagaki K."/>
            <person name="Tamura T."/>
        </authorList>
    </citation>
    <scope>NUCLEOTIDE SEQUENCE</scope>
    <source>
        <strain evidence="4">FACHB-1277</strain>
    </source>
</reference>
<evidence type="ECO:0000256" key="2">
    <source>
        <dbReference type="ARBA" id="ARBA00035108"/>
    </source>
</evidence>
<protein>
    <submittedName>
        <fullName evidence="4">GvpL/GvpF family gas vesicle protein</fullName>
    </submittedName>
</protein>
<dbReference type="Proteomes" id="UP000631421">
    <property type="component" value="Unassembled WGS sequence"/>
</dbReference>
<sequence>MLYTFAILLAPLPEATPLGINGKPIQYLSRDRLVAMIEPDVDIEGLNLLPEQELMQAIIHHDRLVCELFEQRTLLPLRFGTAFVSIAALENYLETEKDNLLASLARLDGYAEFLVTGTAIAPKIEADSNLKGRDYLLAKRSQYLQQEQWQSQLQQEILEYLQILSAHLKLAAPAYQLQYQTVETKGTEDIRVYLLLPRSHSQALQIASQSWQDQHSHWQIAWSQPLPPYHFLG</sequence>
<dbReference type="PANTHER" id="PTHR36852">
    <property type="entry name" value="PROTEIN GVPL 2"/>
    <property type="match status" value="1"/>
</dbReference>
<evidence type="ECO:0000256" key="1">
    <source>
        <dbReference type="ARBA" id="ARBA00022987"/>
    </source>
</evidence>
<proteinExistence type="inferred from homology"/>
<keyword evidence="1" id="KW-0304">Gas vesicle</keyword>
<comment type="similarity">
    <text evidence="3">Belongs to the gas vesicle GvpF/GvpL family.</text>
</comment>
<dbReference type="EMBL" id="JACJPY010000094">
    <property type="protein sequence ID" value="MBD2152283.1"/>
    <property type="molecule type" value="Genomic_DNA"/>
</dbReference>
<dbReference type="Pfam" id="PF06386">
    <property type="entry name" value="GvpL_GvpF"/>
    <property type="match status" value="1"/>
</dbReference>
<evidence type="ECO:0000313" key="4">
    <source>
        <dbReference type="EMBL" id="MBD2152283.1"/>
    </source>
</evidence>
<dbReference type="GO" id="GO:0031412">
    <property type="term" value="P:gas vesicle organization"/>
    <property type="evidence" value="ECO:0007669"/>
    <property type="project" value="InterPro"/>
</dbReference>